<dbReference type="InterPro" id="IPR011990">
    <property type="entry name" value="TPR-like_helical_dom_sf"/>
</dbReference>
<dbReference type="InParanoid" id="G8Y709"/>
<evidence type="ECO:0000256" key="5">
    <source>
        <dbReference type="SAM" id="MobiDB-lite"/>
    </source>
</evidence>
<dbReference type="SUPFAM" id="SSF48452">
    <property type="entry name" value="TPR-like"/>
    <property type="match status" value="1"/>
</dbReference>
<evidence type="ECO:0000313" key="7">
    <source>
        <dbReference type="EMBL" id="CCE83358.1"/>
    </source>
</evidence>
<name>G8Y709_PICSO</name>
<keyword evidence="2 4" id="KW-0802">TPR repeat</keyword>
<proteinExistence type="inferred from homology"/>
<dbReference type="AlphaFoldDB" id="G8Y709"/>
<accession>G8Y709</accession>
<protein>
    <submittedName>
        <fullName evidence="8">Piso0_003933 protein</fullName>
    </submittedName>
</protein>
<dbReference type="EMBL" id="FO082049">
    <property type="protein sequence ID" value="CCE83358.1"/>
    <property type="molecule type" value="Genomic_DNA"/>
</dbReference>
<evidence type="ECO:0000256" key="3">
    <source>
        <dbReference type="ARBA" id="ARBA00023602"/>
    </source>
</evidence>
<dbReference type="Pfam" id="PF13181">
    <property type="entry name" value="TPR_8"/>
    <property type="match status" value="1"/>
</dbReference>
<dbReference type="HOGENOM" id="CLU_040446_0_0_1"/>
<organism evidence="8 9">
    <name type="scientific">Pichia sorbitophila (strain ATCC MYA-4447 / BCRC 22081 / CBS 7064 / NBRC 10061 / NRRL Y-12695)</name>
    <name type="common">Hybrid yeast</name>
    <dbReference type="NCBI Taxonomy" id="559304"/>
    <lineage>
        <taxon>Eukaryota</taxon>
        <taxon>Fungi</taxon>
        <taxon>Dikarya</taxon>
        <taxon>Ascomycota</taxon>
        <taxon>Saccharomycotina</taxon>
        <taxon>Pichiomycetes</taxon>
        <taxon>Debaryomycetaceae</taxon>
        <taxon>Millerozyma</taxon>
    </lineage>
</organism>
<evidence type="ECO:0000313" key="8">
    <source>
        <dbReference type="EMBL" id="CCE84389.1"/>
    </source>
</evidence>
<evidence type="ECO:0000256" key="4">
    <source>
        <dbReference type="PROSITE-ProRule" id="PRU00339"/>
    </source>
</evidence>
<sequence length="381" mass="43611">MSEEFISEWDRRRYIPKPGEPELPPQLSELADKSSDEVIEELNRLPFFMTKLDDTDGQGGENTNIEALKSLVYEGEPHEIAGNFKNQGNDCYKSKQYKNAIEYYNKGLEVDCDDDQINLSLFLNRAACNLELKNYRRCIEDCKKALQIDPKNVKACYRSGKALFLVERYDEAKEVIKYGLSIDEGNAALKQLAGDVDKKVQAIAKAKEMKDKEKQERLLKQTLLANAVKLRHIKIIKSSKPAALLEDAKLRLEDDKDYESQLIFPAMILYPTIDEFDFIAEIGELTTPFEILSMLLERPKEWFEDPKHKNFNIKSLNCFMETESGGLIKVGKKVAINKALMSDTPKAPLFDNGLRLYVVPEEDVKSWISTWSKETALSKRC</sequence>
<dbReference type="EMBL" id="FO082048">
    <property type="protein sequence ID" value="CCE84389.1"/>
    <property type="molecule type" value="Genomic_DNA"/>
</dbReference>
<dbReference type="GO" id="GO:0030544">
    <property type="term" value="F:Hsp70 protein binding"/>
    <property type="evidence" value="ECO:0007669"/>
    <property type="project" value="TreeGrafter"/>
</dbReference>
<keyword evidence="1" id="KW-0677">Repeat</keyword>
<keyword evidence="9" id="KW-1185">Reference proteome</keyword>
<evidence type="ECO:0000256" key="2">
    <source>
        <dbReference type="ARBA" id="ARBA00022803"/>
    </source>
</evidence>
<dbReference type="PANTHER" id="PTHR46035">
    <property type="entry name" value="TETRATRICOPEPTIDE REPEAT PROTEIN 4"/>
    <property type="match status" value="1"/>
</dbReference>
<dbReference type="InterPro" id="IPR044059">
    <property type="entry name" value="Csn1/TTC4_wheel"/>
</dbReference>
<feature type="region of interest" description="Disordered" evidence="5">
    <location>
        <begin position="1"/>
        <end position="29"/>
    </location>
</feature>
<dbReference type="PROSITE" id="PS50005">
    <property type="entry name" value="TPR"/>
    <property type="match status" value="1"/>
</dbReference>
<dbReference type="GO" id="GO:0005829">
    <property type="term" value="C:cytosol"/>
    <property type="evidence" value="ECO:0007669"/>
    <property type="project" value="TreeGrafter"/>
</dbReference>
<dbReference type="GO" id="GO:0005634">
    <property type="term" value="C:nucleus"/>
    <property type="evidence" value="ECO:0007669"/>
    <property type="project" value="TreeGrafter"/>
</dbReference>
<dbReference type="Proteomes" id="UP000005222">
    <property type="component" value="Chromosome K"/>
</dbReference>
<dbReference type="GO" id="GO:0051879">
    <property type="term" value="F:Hsp90 protein binding"/>
    <property type="evidence" value="ECO:0007669"/>
    <property type="project" value="InterPro"/>
</dbReference>
<dbReference type="Pfam" id="PF18972">
    <property type="entry name" value="Wheel"/>
    <property type="match status" value="1"/>
</dbReference>
<dbReference type="InterPro" id="IPR019734">
    <property type="entry name" value="TPR_rpt"/>
</dbReference>
<dbReference type="Gene3D" id="1.25.40.10">
    <property type="entry name" value="Tetratricopeptide repeat domain"/>
    <property type="match status" value="1"/>
</dbReference>
<dbReference type="FunCoup" id="G8Y709">
    <property type="interactions" value="2061"/>
</dbReference>
<dbReference type="OMA" id="MNISEYQ"/>
<feature type="repeat" description="TPR" evidence="4">
    <location>
        <begin position="119"/>
        <end position="152"/>
    </location>
</feature>
<dbReference type="PANTHER" id="PTHR46035:SF1">
    <property type="entry name" value="TETRATRICOPEPTIDE REPEAT PROTEIN 4"/>
    <property type="match status" value="1"/>
</dbReference>
<dbReference type="Proteomes" id="UP000005222">
    <property type="component" value="Chromosome L"/>
</dbReference>
<dbReference type="Pfam" id="PF00515">
    <property type="entry name" value="TPR_1"/>
    <property type="match status" value="1"/>
</dbReference>
<comment type="similarity">
    <text evidence="3">Belongs to the TTC4 family.</text>
</comment>
<dbReference type="eggNOG" id="KOG0551">
    <property type="taxonomic scope" value="Eukaryota"/>
</dbReference>
<gene>
    <name evidence="8" type="primary">Piso0_003933</name>
    <name evidence="7" type="ORF">GNLVRS01_PISO0K05774g</name>
    <name evidence="8" type="ORF">GNLVRS01_PISO0L05775g</name>
</gene>
<dbReference type="SMART" id="SM00028">
    <property type="entry name" value="TPR"/>
    <property type="match status" value="3"/>
</dbReference>
<feature type="domain" description="Cns1/TTC4 wheel" evidence="6">
    <location>
        <begin position="254"/>
        <end position="371"/>
    </location>
</feature>
<dbReference type="GO" id="GO:0006457">
    <property type="term" value="P:protein folding"/>
    <property type="evidence" value="ECO:0007669"/>
    <property type="project" value="TreeGrafter"/>
</dbReference>
<dbReference type="CDD" id="cd21381">
    <property type="entry name" value="CTWD_TTC4"/>
    <property type="match status" value="1"/>
</dbReference>
<reference evidence="9" key="2">
    <citation type="journal article" date="2012" name="G3 (Bethesda)">
        <title>Pichia sorbitophila, an interspecies yeast hybrid reveals early steps of genome resolution following polyploidization.</title>
        <authorList>
            <person name="Leh Louis V."/>
            <person name="Despons L."/>
            <person name="Friedrich A."/>
            <person name="Martin T."/>
            <person name="Durrens P."/>
            <person name="Casaregola S."/>
            <person name="Neuveglise C."/>
            <person name="Fairhead C."/>
            <person name="Marck C."/>
            <person name="Cruz J.A."/>
            <person name="Straub M.L."/>
            <person name="Kugler V."/>
            <person name="Sacerdot C."/>
            <person name="Uzunov Z."/>
            <person name="Thierry A."/>
            <person name="Weiss S."/>
            <person name="Bleykasten C."/>
            <person name="De Montigny J."/>
            <person name="Jacques N."/>
            <person name="Jung P."/>
            <person name="Lemaire M."/>
            <person name="Mallet S."/>
            <person name="Morel G."/>
            <person name="Richard G.F."/>
            <person name="Sarkar A."/>
            <person name="Savel G."/>
            <person name="Schacherer J."/>
            <person name="Seret M.L."/>
            <person name="Talla E."/>
            <person name="Samson G."/>
            <person name="Jubin C."/>
            <person name="Poulain J."/>
            <person name="Vacherie B."/>
            <person name="Barbe V."/>
            <person name="Pelletier E."/>
            <person name="Sherman D.J."/>
            <person name="Westhof E."/>
            <person name="Weissenbach J."/>
            <person name="Baret P.V."/>
            <person name="Wincker P."/>
            <person name="Gaillardin C."/>
            <person name="Dujon B."/>
            <person name="Souciet J.L."/>
        </authorList>
    </citation>
    <scope>NUCLEOTIDE SEQUENCE [LARGE SCALE GENOMIC DNA]</scope>
    <source>
        <strain evidence="9">ATCC MYA-4447 / BCRC 22081 / CBS 7064 / NBRC 10061 / NRRL Y-12695</strain>
    </source>
</reference>
<evidence type="ECO:0000256" key="1">
    <source>
        <dbReference type="ARBA" id="ARBA00022737"/>
    </source>
</evidence>
<reference evidence="8" key="1">
    <citation type="submission" date="2011-10" db="EMBL/GenBank/DDBJ databases">
        <authorList>
            <person name="Genoscope - CEA"/>
        </authorList>
    </citation>
    <scope>NUCLEOTIDE SEQUENCE</scope>
</reference>
<evidence type="ECO:0000313" key="9">
    <source>
        <dbReference type="Proteomes" id="UP000005222"/>
    </source>
</evidence>
<evidence type="ECO:0000259" key="6">
    <source>
        <dbReference type="Pfam" id="PF18972"/>
    </source>
</evidence>
<dbReference type="OrthoDB" id="420195at2759"/>
<dbReference type="STRING" id="559304.G8Y709"/>